<accession>A0A086A911</accession>
<dbReference type="InterPro" id="IPR003961">
    <property type="entry name" value="FN3_dom"/>
</dbReference>
<dbReference type="Gene3D" id="2.60.40.10">
    <property type="entry name" value="Immunoglobulins"/>
    <property type="match status" value="3"/>
</dbReference>
<evidence type="ECO:0000259" key="2">
    <source>
        <dbReference type="PROSITE" id="PS50853"/>
    </source>
</evidence>
<dbReference type="SMART" id="SM00060">
    <property type="entry name" value="FN3"/>
    <property type="match status" value="3"/>
</dbReference>
<dbReference type="SUPFAM" id="SSF49265">
    <property type="entry name" value="Fibronectin type III"/>
    <property type="match status" value="2"/>
</dbReference>
<dbReference type="Pfam" id="PF00041">
    <property type="entry name" value="fn3"/>
    <property type="match status" value="1"/>
</dbReference>
<dbReference type="EMBL" id="JPRH01000003">
    <property type="protein sequence ID" value="KFF13175.1"/>
    <property type="molecule type" value="Genomic_DNA"/>
</dbReference>
<dbReference type="InterPro" id="IPR026444">
    <property type="entry name" value="Secre_tail"/>
</dbReference>
<comment type="caution">
    <text evidence="3">The sequence shown here is derived from an EMBL/GenBank/DDBJ whole genome shotgun (WGS) entry which is preliminary data.</text>
</comment>
<organism evidence="3 4">
    <name type="scientific">Chryseobacterium soli</name>
    <dbReference type="NCBI Taxonomy" id="445961"/>
    <lineage>
        <taxon>Bacteria</taxon>
        <taxon>Pseudomonadati</taxon>
        <taxon>Bacteroidota</taxon>
        <taxon>Flavobacteriia</taxon>
        <taxon>Flavobacteriales</taxon>
        <taxon>Weeksellaceae</taxon>
        <taxon>Chryseobacterium group</taxon>
        <taxon>Chryseobacterium</taxon>
    </lineage>
</organism>
<dbReference type="InterPro" id="IPR013783">
    <property type="entry name" value="Ig-like_fold"/>
</dbReference>
<sequence length="896" mass="94057">MVLLGIGISAQITLGSGTTTSYYPVYPYYGYTYSQQIFPKSEINANAAGNITGLKFYCASSVVLTNSNDWTVYLGTTTKTSFSSSTDWIPVSSLTQVYTGSVTNNAGVVEITFTTPFSYDNINNLVVAVDENKTGYDLGSSGNFYSYASTSNTSIYYANDTTNPDPSAPPTATGRTARKSNVTFVGLNASLLPACPIATAPSNAATGVSVTPAITWGAVTGATGYRLSVGTTSGGTDVINNLDLGNVTTYTLSTPLLYGKQYYFTLNSYNTNGSSSSCNQSTFTTKNIGCPSVTAPSANASGVALLPTFTWGAVTDATGYRLSIGTTTGGTDIVNNADLGNVTSYTLTTPLSPTTKYYYTINAYTPNNTSASCSERSFTTLCNSTISTFPWTENFDTMNTIGSGIVPTCWASVAGTNSWTSMNASSTTYNAPKSAPNYMTIPYSNTAASQLWTPGFTLTAGTAYEFSFYYNTNGTSSSYIGFSGDVQVNTTPSVTGATSIGTFITSTQGTAAYTKYSVIYTPAATGNYYFGLNVSSTGSPWYLGVDDFKLQFAPTCIEPTAVTASNITTATANIAWTAPASAPGNGYEVYYSTTNTAPTNATTPSATGITGLSTMLQGLSPSTTYYVWVRSNCNANDKSAWSIAGTFMTACSAVVNFNENFDSTTILSAGNLPGCWSSIGTNSTYARVYASTAISSPNAMYIYNDGSATGTGMAATPEISTLQTGNYTLKFKARANFTAGGTVEIGYLTNPADTSSFVALGSYTSTSVTTVDNYSLDITGVPAGVNKLVFRHTGGANAYSILIDDVSYQLKSALATSETKAKDALKVYPNPFTDVLNISDISKVKSISVTDIAGRLVKTIENPASALQLGDLNSGMYLVTLNMKDGSKQTIKAIKK</sequence>
<keyword evidence="4" id="KW-1185">Reference proteome</keyword>
<dbReference type="InterPro" id="IPR036116">
    <property type="entry name" value="FN3_sf"/>
</dbReference>
<dbReference type="Proteomes" id="UP000028705">
    <property type="component" value="Unassembled WGS sequence"/>
</dbReference>
<dbReference type="eggNOG" id="COG3291">
    <property type="taxonomic scope" value="Bacteria"/>
</dbReference>
<evidence type="ECO:0000313" key="4">
    <source>
        <dbReference type="Proteomes" id="UP000028705"/>
    </source>
</evidence>
<feature type="domain" description="Fibronectin type-III" evidence="2">
    <location>
        <begin position="192"/>
        <end position="288"/>
    </location>
</feature>
<protein>
    <recommendedName>
        <fullName evidence="2">Fibronectin type-III domain-containing protein</fullName>
    </recommendedName>
</protein>
<dbReference type="STRING" id="445961.IW15_10495"/>
<keyword evidence="1" id="KW-0732">Signal</keyword>
<evidence type="ECO:0000256" key="1">
    <source>
        <dbReference type="ARBA" id="ARBA00022729"/>
    </source>
</evidence>
<feature type="domain" description="Fibronectin type-III" evidence="2">
    <location>
        <begin position="558"/>
        <end position="652"/>
    </location>
</feature>
<dbReference type="Gene3D" id="2.60.120.200">
    <property type="match status" value="2"/>
</dbReference>
<dbReference type="NCBIfam" id="TIGR04183">
    <property type="entry name" value="Por_Secre_tail"/>
    <property type="match status" value="1"/>
</dbReference>
<evidence type="ECO:0000313" key="3">
    <source>
        <dbReference type="EMBL" id="KFF13175.1"/>
    </source>
</evidence>
<dbReference type="PROSITE" id="PS50853">
    <property type="entry name" value="FN3"/>
    <property type="match status" value="2"/>
</dbReference>
<proteinExistence type="predicted"/>
<name>A0A086A911_9FLAO</name>
<reference evidence="3 4" key="1">
    <citation type="submission" date="2014-07" db="EMBL/GenBank/DDBJ databases">
        <title>Genome of Chryseobacterium soli DSM 19298.</title>
        <authorList>
            <person name="Stropko S.J."/>
            <person name="Pipes S.E."/>
            <person name="Newman J."/>
        </authorList>
    </citation>
    <scope>NUCLEOTIDE SEQUENCE [LARGE SCALE GENOMIC DNA]</scope>
    <source>
        <strain evidence="3 4">DSM 19298</strain>
    </source>
</reference>
<gene>
    <name evidence="3" type="ORF">IW15_10495</name>
</gene>
<dbReference type="CDD" id="cd00063">
    <property type="entry name" value="FN3"/>
    <property type="match status" value="2"/>
</dbReference>
<dbReference type="AlphaFoldDB" id="A0A086A911"/>
<dbReference type="Pfam" id="PF18962">
    <property type="entry name" value="Por_Secre_tail"/>
    <property type="match status" value="1"/>
</dbReference>